<evidence type="ECO:0000259" key="24">
    <source>
        <dbReference type="PROSITE" id="PS50109"/>
    </source>
</evidence>
<dbReference type="PROSITE" id="PS50109">
    <property type="entry name" value="HIS_KIN"/>
    <property type="match status" value="1"/>
</dbReference>
<dbReference type="InterPro" id="IPR004358">
    <property type="entry name" value="Sig_transdc_His_kin-like_C"/>
</dbReference>
<dbReference type="GO" id="GO:0016301">
    <property type="term" value="F:kinase activity"/>
    <property type="evidence" value="ECO:0007669"/>
    <property type="project" value="UniProtKB-KW"/>
</dbReference>
<keyword evidence="14 26" id="KW-0418">Kinase</keyword>
<evidence type="ECO:0000256" key="10">
    <source>
        <dbReference type="ARBA" id="ARBA00022553"/>
    </source>
</evidence>
<organism evidence="26 27">
    <name type="scientific">Saccharibacillus alkalitolerans</name>
    <dbReference type="NCBI Taxonomy" id="2705290"/>
    <lineage>
        <taxon>Bacteria</taxon>
        <taxon>Bacillati</taxon>
        <taxon>Bacillota</taxon>
        <taxon>Bacilli</taxon>
        <taxon>Bacillales</taxon>
        <taxon>Paenibacillaceae</taxon>
        <taxon>Saccharibacillus</taxon>
    </lineage>
</organism>
<dbReference type="CDD" id="cd16917">
    <property type="entry name" value="HATPase_UhpB-NarQ-NarX-like"/>
    <property type="match status" value="1"/>
</dbReference>
<keyword evidence="16" id="KW-0408">Iron</keyword>
<keyword evidence="9" id="KW-0963">Cytoplasm</keyword>
<evidence type="ECO:0000259" key="25">
    <source>
        <dbReference type="PROSITE" id="PS50885"/>
    </source>
</evidence>
<comment type="catalytic activity">
    <reaction evidence="1">
        <text>ATP + protein L-histidine = ADP + protein N-phospho-L-histidine.</text>
        <dbReference type="EC" id="2.7.13.3"/>
    </reaction>
</comment>
<gene>
    <name evidence="26" type="ORF">GYN08_11090</name>
</gene>
<keyword evidence="13" id="KW-0547">Nucleotide-binding</keyword>
<dbReference type="PROSITE" id="PS50885">
    <property type="entry name" value="HAMP"/>
    <property type="match status" value="1"/>
</dbReference>
<dbReference type="Gene3D" id="6.10.340.10">
    <property type="match status" value="1"/>
</dbReference>
<feature type="region of interest" description="Disordered" evidence="22">
    <location>
        <begin position="338"/>
        <end position="375"/>
    </location>
</feature>
<evidence type="ECO:0000256" key="9">
    <source>
        <dbReference type="ARBA" id="ARBA00022490"/>
    </source>
</evidence>
<evidence type="ECO:0000256" key="13">
    <source>
        <dbReference type="ARBA" id="ARBA00022741"/>
    </source>
</evidence>
<keyword evidence="27" id="KW-1185">Reference proteome</keyword>
<evidence type="ECO:0000256" key="2">
    <source>
        <dbReference type="ARBA" id="ARBA00001966"/>
    </source>
</evidence>
<evidence type="ECO:0000256" key="3">
    <source>
        <dbReference type="ARBA" id="ARBA00004496"/>
    </source>
</evidence>
<protein>
    <recommendedName>
        <fullName evidence="6">Oxygen sensor histidine kinase NreB</fullName>
        <ecNumber evidence="5">2.7.13.3</ecNumber>
    </recommendedName>
    <alternativeName>
        <fullName evidence="21">Nitrogen regulation protein B</fullName>
    </alternativeName>
</protein>
<dbReference type="SMART" id="SM00387">
    <property type="entry name" value="HATPase_c"/>
    <property type="match status" value="1"/>
</dbReference>
<feature type="domain" description="HAMP" evidence="25">
    <location>
        <begin position="65"/>
        <end position="117"/>
    </location>
</feature>
<dbReference type="InterPro" id="IPR011712">
    <property type="entry name" value="Sig_transdc_His_kin_sub3_dim/P"/>
</dbReference>
<name>A0ABX0FCM0_9BACL</name>
<evidence type="ECO:0000256" key="5">
    <source>
        <dbReference type="ARBA" id="ARBA00012438"/>
    </source>
</evidence>
<evidence type="ECO:0000256" key="7">
    <source>
        <dbReference type="ARBA" id="ARBA00022475"/>
    </source>
</evidence>
<evidence type="ECO:0000256" key="18">
    <source>
        <dbReference type="ARBA" id="ARBA00023014"/>
    </source>
</evidence>
<dbReference type="SUPFAM" id="SSF55874">
    <property type="entry name" value="ATPase domain of HSP90 chaperone/DNA topoisomerase II/histidine kinase"/>
    <property type="match status" value="1"/>
</dbReference>
<dbReference type="InterPro" id="IPR003594">
    <property type="entry name" value="HATPase_dom"/>
</dbReference>
<evidence type="ECO:0000256" key="22">
    <source>
        <dbReference type="SAM" id="MobiDB-lite"/>
    </source>
</evidence>
<evidence type="ECO:0000256" key="20">
    <source>
        <dbReference type="ARBA" id="ARBA00024827"/>
    </source>
</evidence>
<evidence type="ECO:0000256" key="23">
    <source>
        <dbReference type="SAM" id="Phobius"/>
    </source>
</evidence>
<dbReference type="Gene3D" id="3.30.565.10">
    <property type="entry name" value="Histidine kinase-like ATPase, C-terminal domain"/>
    <property type="match status" value="1"/>
</dbReference>
<comment type="function">
    <text evidence="20">Member of the two-component regulatory system NreB/NreC involved in the control of dissimilatory nitrate/nitrite reduction in response to oxygen. NreB functions as a direct oxygen sensor histidine kinase which is autophosphorylated, in the absence of oxygen, probably at the conserved histidine residue, and transfers its phosphate group probably to a conserved aspartate residue of NreC. NreB/NreC activates the expression of the nitrate (narGHJI) and nitrite (nir) reductase operons, as well as the putative nitrate transporter gene narT.</text>
</comment>
<reference evidence="26 27" key="1">
    <citation type="submission" date="2020-01" db="EMBL/GenBank/DDBJ databases">
        <title>Polyphasic characterisation and genomic insights into a novel alkali tolerant bacterium VR-M41.</title>
        <authorList>
            <person name="Vemuluri V.R."/>
        </authorList>
    </citation>
    <scope>NUCLEOTIDE SEQUENCE [LARGE SCALE GENOMIC DNA]</scope>
    <source>
        <strain evidence="26 27">VR-M41</strain>
    </source>
</reference>
<keyword evidence="17" id="KW-0902">Two-component regulatory system</keyword>
<dbReference type="EC" id="2.7.13.3" evidence="5"/>
<evidence type="ECO:0000256" key="17">
    <source>
        <dbReference type="ARBA" id="ARBA00023012"/>
    </source>
</evidence>
<keyword evidence="19 23" id="KW-0472">Membrane</keyword>
<evidence type="ECO:0000256" key="15">
    <source>
        <dbReference type="ARBA" id="ARBA00022840"/>
    </source>
</evidence>
<evidence type="ECO:0000256" key="1">
    <source>
        <dbReference type="ARBA" id="ARBA00000085"/>
    </source>
</evidence>
<dbReference type="PRINTS" id="PR00344">
    <property type="entry name" value="BCTRLSENSOR"/>
</dbReference>
<dbReference type="PANTHER" id="PTHR24421">
    <property type="entry name" value="NITRATE/NITRITE SENSOR PROTEIN NARX-RELATED"/>
    <property type="match status" value="1"/>
</dbReference>
<feature type="transmembrane region" description="Helical" evidence="23">
    <location>
        <begin position="12"/>
        <end position="32"/>
    </location>
</feature>
<keyword evidence="11" id="KW-0808">Transferase</keyword>
<evidence type="ECO:0000256" key="16">
    <source>
        <dbReference type="ARBA" id="ARBA00023004"/>
    </source>
</evidence>
<proteinExistence type="predicted"/>
<evidence type="ECO:0000313" key="27">
    <source>
        <dbReference type="Proteomes" id="UP000800303"/>
    </source>
</evidence>
<evidence type="ECO:0000256" key="4">
    <source>
        <dbReference type="ARBA" id="ARBA00004651"/>
    </source>
</evidence>
<feature type="domain" description="Histidine kinase" evidence="24">
    <location>
        <begin position="249"/>
        <end position="339"/>
    </location>
</feature>
<dbReference type="InterPro" id="IPR036890">
    <property type="entry name" value="HATPase_C_sf"/>
</dbReference>
<keyword evidence="23" id="KW-0812">Transmembrane</keyword>
<dbReference type="EMBL" id="JAAFGS010000003">
    <property type="protein sequence ID" value="NGZ75867.1"/>
    <property type="molecule type" value="Genomic_DNA"/>
</dbReference>
<feature type="transmembrane region" description="Helical" evidence="23">
    <location>
        <begin position="44"/>
        <end position="64"/>
    </location>
</feature>
<keyword evidence="10" id="KW-0597">Phosphoprotein</keyword>
<evidence type="ECO:0000256" key="11">
    <source>
        <dbReference type="ARBA" id="ARBA00022679"/>
    </source>
</evidence>
<evidence type="ECO:0000256" key="8">
    <source>
        <dbReference type="ARBA" id="ARBA00022485"/>
    </source>
</evidence>
<keyword evidence="15" id="KW-0067">ATP-binding</keyword>
<dbReference type="SMART" id="SM00304">
    <property type="entry name" value="HAMP"/>
    <property type="match status" value="1"/>
</dbReference>
<comment type="subcellular location">
    <subcellularLocation>
        <location evidence="4">Cell membrane</location>
        <topology evidence="4">Multi-pass membrane protein</topology>
    </subcellularLocation>
    <subcellularLocation>
        <location evidence="3">Cytoplasm</location>
    </subcellularLocation>
</comment>
<sequence>MMGKLLKNTKWELLFYFLLSGGILAALLYWFSLYGFVQVFPPRIWIFYVLAAVLVAVVTGYLAGRRIQRRIDVLHYSMLQVSQGNLSLRLGDTDDQSFTRVYREFNVMMESIESKTKLLQKLGESEAVGKEQLIDSAVREERRRMARDLHDSVSQQLFAIHMSAASLPKVLELNPDAAVPVMQQLIQMSNLAQRQMRALIAQLRPVELEGIALPAALDRWFPDYCIQNGLKGVKDVELCDELSEAIEQQLFLIVQEAMANIVKHAQASMVSLSLRENERQVLLSISDDGKGFSGSAAQKQGSYGLMTMRERAEKLGGRAEILSKPGAGTTIRVHIPKFTEGKAVEEHGEDQDPAGGRSRHGEDGAEDVLDAGARV</sequence>
<dbReference type="Pfam" id="PF02518">
    <property type="entry name" value="HATPase_c"/>
    <property type="match status" value="1"/>
</dbReference>
<keyword evidence="18" id="KW-0411">Iron-sulfur</keyword>
<evidence type="ECO:0000256" key="14">
    <source>
        <dbReference type="ARBA" id="ARBA00022777"/>
    </source>
</evidence>
<keyword evidence="12" id="KW-0479">Metal-binding</keyword>
<dbReference type="InterPro" id="IPR005467">
    <property type="entry name" value="His_kinase_dom"/>
</dbReference>
<dbReference type="InterPro" id="IPR003660">
    <property type="entry name" value="HAMP_dom"/>
</dbReference>
<comment type="caution">
    <text evidence="26">The sequence shown here is derived from an EMBL/GenBank/DDBJ whole genome shotgun (WGS) entry which is preliminary data.</text>
</comment>
<evidence type="ECO:0000313" key="26">
    <source>
        <dbReference type="EMBL" id="NGZ75867.1"/>
    </source>
</evidence>
<dbReference type="Gene3D" id="1.20.5.1930">
    <property type="match status" value="1"/>
</dbReference>
<keyword evidence="23" id="KW-1133">Transmembrane helix</keyword>
<evidence type="ECO:0000256" key="12">
    <source>
        <dbReference type="ARBA" id="ARBA00022723"/>
    </source>
</evidence>
<keyword evidence="8" id="KW-0004">4Fe-4S</keyword>
<dbReference type="Proteomes" id="UP000800303">
    <property type="component" value="Unassembled WGS sequence"/>
</dbReference>
<dbReference type="InterPro" id="IPR050482">
    <property type="entry name" value="Sensor_HK_TwoCompSys"/>
</dbReference>
<dbReference type="Pfam" id="PF07730">
    <property type="entry name" value="HisKA_3"/>
    <property type="match status" value="1"/>
</dbReference>
<accession>A0ABX0FCM0</accession>
<evidence type="ECO:0000256" key="6">
    <source>
        <dbReference type="ARBA" id="ARBA00017322"/>
    </source>
</evidence>
<comment type="cofactor">
    <cofactor evidence="2">
        <name>[4Fe-4S] cluster</name>
        <dbReference type="ChEBI" id="CHEBI:49883"/>
    </cofactor>
</comment>
<evidence type="ECO:0000256" key="21">
    <source>
        <dbReference type="ARBA" id="ARBA00030800"/>
    </source>
</evidence>
<evidence type="ECO:0000256" key="19">
    <source>
        <dbReference type="ARBA" id="ARBA00023136"/>
    </source>
</evidence>
<keyword evidence="7" id="KW-1003">Cell membrane</keyword>